<dbReference type="EMBL" id="CP114883">
    <property type="protein sequence ID" value="WBB06691.1"/>
    <property type="molecule type" value="Genomic_DNA"/>
</dbReference>
<organism evidence="1 3">
    <name type="scientific">Streptococcus alactolyticus</name>
    <dbReference type="NCBI Taxonomy" id="29389"/>
    <lineage>
        <taxon>Bacteria</taxon>
        <taxon>Bacillati</taxon>
        <taxon>Bacillota</taxon>
        <taxon>Bacilli</taxon>
        <taxon>Lactobacillales</taxon>
        <taxon>Streptococcaceae</taxon>
        <taxon>Streptococcus</taxon>
    </lineage>
</organism>
<name>A0A6N7WRE8_STRAY</name>
<evidence type="ECO:0000313" key="3">
    <source>
        <dbReference type="Proteomes" id="UP000471052"/>
    </source>
</evidence>
<reference evidence="1 3" key="1">
    <citation type="submission" date="2019-08" db="EMBL/GenBank/DDBJ databases">
        <title>In-depth cultivation of the pig gut microbiome towards novel bacterial diversity and tailored functional studies.</title>
        <authorList>
            <person name="Wylensek D."/>
            <person name="Hitch T.C.A."/>
            <person name="Clavel T."/>
        </authorList>
    </citation>
    <scope>NUCLEOTIDE SEQUENCE [LARGE SCALE GENOMIC DNA]</scope>
    <source>
        <strain evidence="1 3">BL-178-WT-3A</strain>
    </source>
</reference>
<evidence type="ECO:0000313" key="4">
    <source>
        <dbReference type="Proteomes" id="UP001212085"/>
    </source>
</evidence>
<gene>
    <name evidence="1" type="ORF">FYJ82_08590</name>
    <name evidence="2" type="ORF">O6R09_01765</name>
</gene>
<dbReference type="Proteomes" id="UP001212085">
    <property type="component" value="Chromosome"/>
</dbReference>
<reference evidence="2 4" key="2">
    <citation type="submission" date="2022-12" db="EMBL/GenBank/DDBJ databases">
        <title>Streptococcus alactolyticus LGM, complete genome.</title>
        <authorList>
            <person name="Liu Z."/>
            <person name="Mu C."/>
            <person name="Zhu W."/>
        </authorList>
    </citation>
    <scope>NUCLEOTIDE SEQUENCE [LARGE SCALE GENOMIC DNA]</scope>
    <source>
        <strain evidence="2 4">LGM</strain>
    </source>
</reference>
<evidence type="ECO:0000313" key="2">
    <source>
        <dbReference type="EMBL" id="WBB06691.1"/>
    </source>
</evidence>
<dbReference type="OrthoDB" id="2235857at2"/>
<keyword evidence="4" id="KW-1185">Reference proteome</keyword>
<proteinExistence type="predicted"/>
<dbReference type="RefSeq" id="WP_154455509.1">
    <property type="nucleotide sequence ID" value="NZ_BRXN01000062.1"/>
</dbReference>
<evidence type="ECO:0000313" key="1">
    <source>
        <dbReference type="EMBL" id="MST54415.1"/>
    </source>
</evidence>
<dbReference type="EMBL" id="VUNP01000053">
    <property type="protein sequence ID" value="MST54415.1"/>
    <property type="molecule type" value="Genomic_DNA"/>
</dbReference>
<dbReference type="Proteomes" id="UP000471052">
    <property type="component" value="Unassembled WGS sequence"/>
</dbReference>
<dbReference type="GeneID" id="99637537"/>
<accession>A0A6N7WRE8</accession>
<protein>
    <submittedName>
        <fullName evidence="1">Uncharacterized protein</fullName>
    </submittedName>
</protein>
<sequence length="104" mass="12080">MKKRHLVTLGLIGAAAGYFAHKLYQNRDTFKAEIAHADEVSRRIADDLIIIQKTINDINQQVPQLKELGQDFDYKYRLFEQDSKKRLDVIQKTMAKYQNQPASN</sequence>
<dbReference type="AlphaFoldDB" id="A0A6N7WRE8"/>